<dbReference type="Pfam" id="PF07264">
    <property type="entry name" value="EI24"/>
    <property type="match status" value="1"/>
</dbReference>
<evidence type="ECO:0000256" key="1">
    <source>
        <dbReference type="ARBA" id="ARBA00004141"/>
    </source>
</evidence>
<keyword evidence="7" id="KW-1185">Reference proteome</keyword>
<proteinExistence type="predicted"/>
<dbReference type="RefSeq" id="WP_152299071.1">
    <property type="nucleotide sequence ID" value="NZ_CP041166.1"/>
</dbReference>
<comment type="subcellular location">
    <subcellularLocation>
        <location evidence="1">Membrane</location>
        <topology evidence="1">Multi-pass membrane protein</topology>
    </subcellularLocation>
</comment>
<evidence type="ECO:0000256" key="3">
    <source>
        <dbReference type="ARBA" id="ARBA00022989"/>
    </source>
</evidence>
<feature type="transmembrane region" description="Helical" evidence="5">
    <location>
        <begin position="92"/>
        <end position="121"/>
    </location>
</feature>
<organism evidence="6 7">
    <name type="scientific">Sulfurimonas xiamenensis</name>
    <dbReference type="NCBI Taxonomy" id="2590021"/>
    <lineage>
        <taxon>Bacteria</taxon>
        <taxon>Pseudomonadati</taxon>
        <taxon>Campylobacterota</taxon>
        <taxon>Epsilonproteobacteria</taxon>
        <taxon>Campylobacterales</taxon>
        <taxon>Sulfurimonadaceae</taxon>
        <taxon>Sulfurimonas</taxon>
    </lineage>
</organism>
<feature type="transmembrane region" description="Helical" evidence="5">
    <location>
        <begin position="170"/>
        <end position="188"/>
    </location>
</feature>
<reference evidence="7" key="1">
    <citation type="submission" date="2019-06" db="EMBL/GenBank/DDBJ databases">
        <title>Sulfurimonas gotlandica sp. nov., a chemoautotrophic and psychrotolerant epsilonproteobacterium isolated from a pelagic redoxcline, and an emended description of the genus Sulfurimonas.</title>
        <authorList>
            <person name="Wang S."/>
            <person name="Jiang L."/>
            <person name="Shao Z."/>
        </authorList>
    </citation>
    <scope>NUCLEOTIDE SEQUENCE [LARGE SCALE GENOMIC DNA]</scope>
    <source>
        <strain evidence="7">1-1N</strain>
    </source>
</reference>
<sequence length="259" mass="29914">MNEKEILLQSVKDFLTLKMLKYALLPFIMSLIIMYIIFFVIAGIGVEQLGTLNIESSQTTIQNGIPHTETLQAELEGSSIIKFLMSYTLTSWLATFLIYAVGGFLTIYLSIFVAIIIIGFLTPFVLKELQKRDYMDIEMIGYSNIFSSIFLALKWGAIMIFLFFLFIPLYFIPLLNIIALNMPLYYFFHKMLTFDISSNICTKEEAKQIAFFNKNNLRIKTLLLYLISLVPFAIFFGAIFFVIYLGHTYFLEVRKIRAS</sequence>
<dbReference type="AlphaFoldDB" id="A0AAJ4A330"/>
<dbReference type="Proteomes" id="UP000326061">
    <property type="component" value="Chromosome"/>
</dbReference>
<dbReference type="EMBL" id="CP041166">
    <property type="protein sequence ID" value="QFR43008.1"/>
    <property type="molecule type" value="Genomic_DNA"/>
</dbReference>
<gene>
    <name evidence="6" type="ORF">FJR47_03440</name>
</gene>
<evidence type="ECO:0000313" key="6">
    <source>
        <dbReference type="EMBL" id="QFR43008.1"/>
    </source>
</evidence>
<dbReference type="KEGG" id="suln:FJR47_03440"/>
<protein>
    <submittedName>
        <fullName evidence="6">EI24 domain-containing protein</fullName>
    </submittedName>
</protein>
<accession>A0AAJ4A330</accession>
<evidence type="ECO:0000256" key="2">
    <source>
        <dbReference type="ARBA" id="ARBA00022692"/>
    </source>
</evidence>
<name>A0AAJ4A330_9BACT</name>
<feature type="transmembrane region" description="Helical" evidence="5">
    <location>
        <begin position="222"/>
        <end position="245"/>
    </location>
</feature>
<dbReference type="InterPro" id="IPR059112">
    <property type="entry name" value="CysZ/EI24"/>
</dbReference>
<evidence type="ECO:0000256" key="4">
    <source>
        <dbReference type="ARBA" id="ARBA00023136"/>
    </source>
</evidence>
<feature type="transmembrane region" description="Helical" evidence="5">
    <location>
        <begin position="142"/>
        <end position="164"/>
    </location>
</feature>
<evidence type="ECO:0000256" key="5">
    <source>
        <dbReference type="SAM" id="Phobius"/>
    </source>
</evidence>
<keyword evidence="3 5" id="KW-1133">Transmembrane helix</keyword>
<evidence type="ECO:0000313" key="7">
    <source>
        <dbReference type="Proteomes" id="UP000326061"/>
    </source>
</evidence>
<keyword evidence="4 5" id="KW-0472">Membrane</keyword>
<keyword evidence="2 5" id="KW-0812">Transmembrane</keyword>
<feature type="transmembrane region" description="Helical" evidence="5">
    <location>
        <begin position="22"/>
        <end position="46"/>
    </location>
</feature>